<dbReference type="InterPro" id="IPR036599">
    <property type="entry name" value="DNA_ligase_N_sf"/>
</dbReference>
<keyword evidence="3" id="KW-0547">Nucleotide-binding</keyword>
<dbReference type="Gene3D" id="2.40.50.140">
    <property type="entry name" value="Nucleic acid-binding proteins"/>
    <property type="match status" value="1"/>
</dbReference>
<reference evidence="8" key="2">
    <citation type="journal article" date="2023" name="IMA Fungus">
        <title>Comparative genomic study of the Penicillium genus elucidates a diverse pangenome and 15 lateral gene transfer events.</title>
        <authorList>
            <person name="Petersen C."/>
            <person name="Sorensen T."/>
            <person name="Nielsen M.R."/>
            <person name="Sondergaard T.E."/>
            <person name="Sorensen J.L."/>
            <person name="Fitzpatrick D.A."/>
            <person name="Frisvad J.C."/>
            <person name="Nielsen K.L."/>
        </authorList>
    </citation>
    <scope>NUCLEOTIDE SEQUENCE</scope>
    <source>
        <strain evidence="8">IBT 29677</strain>
    </source>
</reference>
<gene>
    <name evidence="8" type="ORF">N7509_006310</name>
</gene>
<evidence type="ECO:0000256" key="5">
    <source>
        <dbReference type="ARBA" id="ARBA00023242"/>
    </source>
</evidence>
<evidence type="ECO:0000256" key="1">
    <source>
        <dbReference type="ARBA" id="ARBA00007572"/>
    </source>
</evidence>
<feature type="compositionally biased region" description="Low complexity" evidence="6">
    <location>
        <begin position="689"/>
        <end position="699"/>
    </location>
</feature>
<keyword evidence="5" id="KW-0539">Nucleus</keyword>
<dbReference type="AlphaFoldDB" id="A0A9W9W436"/>
<keyword evidence="4" id="KW-0067">ATP-binding</keyword>
<dbReference type="InterPro" id="IPR029710">
    <property type="entry name" value="LIG4"/>
</dbReference>
<name>A0A9W9W436_9EURO</name>
<dbReference type="Proteomes" id="UP001147747">
    <property type="component" value="Unassembled WGS sequence"/>
</dbReference>
<dbReference type="GeneID" id="81369927"/>
<evidence type="ECO:0000256" key="3">
    <source>
        <dbReference type="ARBA" id="ARBA00022741"/>
    </source>
</evidence>
<dbReference type="SUPFAM" id="SSF56091">
    <property type="entry name" value="DNA ligase/mRNA capping enzyme, catalytic domain"/>
    <property type="match status" value="1"/>
</dbReference>
<dbReference type="Pfam" id="PF04675">
    <property type="entry name" value="DNA_ligase_A_N"/>
    <property type="match status" value="1"/>
</dbReference>
<evidence type="ECO:0000256" key="2">
    <source>
        <dbReference type="ARBA" id="ARBA00022598"/>
    </source>
</evidence>
<evidence type="ECO:0000256" key="6">
    <source>
        <dbReference type="SAM" id="MobiDB-lite"/>
    </source>
</evidence>
<accession>A0A9W9W436</accession>
<evidence type="ECO:0000313" key="8">
    <source>
        <dbReference type="EMBL" id="KAJ5398197.1"/>
    </source>
</evidence>
<proteinExistence type="inferred from homology"/>
<dbReference type="GO" id="GO:0005524">
    <property type="term" value="F:ATP binding"/>
    <property type="evidence" value="ECO:0007669"/>
    <property type="project" value="UniProtKB-KW"/>
</dbReference>
<dbReference type="Gene3D" id="3.30.470.30">
    <property type="entry name" value="DNA ligase/mRNA capping enzyme"/>
    <property type="match status" value="1"/>
</dbReference>
<sequence>MGFKFTFLCDLLSDLEDGRIAKAASGTDLSDFRTVRRWFASYDHHINDDGTDRLALLSCMFPEKRTDRVFWLRETSLSGVIGRCLALGTSRLAELGQWRKPGGPDLGRCVEIVMRQTENYIPPGREVTTEEIDMALGMIASRCRFSGPEVRRQQTAVDVESTLSPLYRRLSSRDAKWLTRMILKSYAPVIIPPKHALERFHFLLPHLLQFQTTFEGALEMLDQQPMKDFPPHPNPKLAASLCATALEYLQPRTGIKIGRPEYFKARGIKHCLSMANRRRMSVERKYDGEYCQIHVDLTDKRTPFRIFSKSGKESTEDRSGIFPSLAESLRIGSEECRFSRRCILEGELVIWNDKRGEIAEFHKLRRFLSRSGIMIGIDNDSPPQPYEHLMIVFFDILVLDDDICLRKPHRQRRLLLKDVVNPIEGRADLAHQEILDFAHLDGRERLEVNMLKAHTQRWEGYVLKASDEPYFPIYAAGTNATFGRWIKLKKDYIEGLGDTLDVALVGAYYEARDAAALPSLKRLKWTHFLVGCLLNKENVLELGETPHFRIIDALHRHSMHKNNLQSLNQHGEFSACDPEECHTFTIEYGCRESSKACVLFKKPFVVELVGSGFDKPSGARYYALRHPRIRKIHTDRTFEDTASFQELQILADDARSVPTEELSDEIGHWRKRLKVSNGLKEYIVPRSRSLSSTCSSGSESEGDSKSKTSTTTSHDSEEEQIPELKSPQSQIQNLEKPARTQRGGDPSGAPVIYLDDTDSSSSSRSPHCNENILIENENLSSRQHTSQTKHGNAHEAGDDENSLAYYESQAKTEIPVSSLQGVWHISPASEQNTQSERSFQAHKNAESVFTHNSLQSPLTTIPVYMSWPSDMHTANTSCHSGLHEFIQTLNSPDSIASLEKSNPGAVRQGIAFGIVLVNPGDHPLGKEIHQAANTISDIFRRKRSCLSTRCKIFFLDSAILQQNIQPEDLTFCIRETWSELSRQYYYACLRWGLDEDSKDDTLVDTITSSMIKNHFDNSNSHTLLTLSVTFDESEILALGETTTLTTNSNLIE</sequence>
<keyword evidence="9" id="KW-1185">Reference proteome</keyword>
<dbReference type="InterPro" id="IPR012340">
    <property type="entry name" value="NA-bd_OB-fold"/>
</dbReference>
<dbReference type="EMBL" id="JAPZBU010000006">
    <property type="protein sequence ID" value="KAJ5398197.1"/>
    <property type="molecule type" value="Genomic_DNA"/>
</dbReference>
<comment type="similarity">
    <text evidence="1">Belongs to the ATP-dependent DNA ligase family.</text>
</comment>
<dbReference type="GO" id="GO:0006297">
    <property type="term" value="P:nucleotide-excision repair, DNA gap filling"/>
    <property type="evidence" value="ECO:0007669"/>
    <property type="project" value="TreeGrafter"/>
</dbReference>
<feature type="compositionally biased region" description="Polar residues" evidence="6">
    <location>
        <begin position="780"/>
        <end position="790"/>
    </location>
</feature>
<dbReference type="GO" id="GO:0003910">
    <property type="term" value="F:DNA ligase (ATP) activity"/>
    <property type="evidence" value="ECO:0007669"/>
    <property type="project" value="InterPro"/>
</dbReference>
<dbReference type="InterPro" id="IPR012308">
    <property type="entry name" value="DNA_ligase_ATP-dep_N"/>
</dbReference>
<dbReference type="Pfam" id="PF01068">
    <property type="entry name" value="DNA_ligase_A_M"/>
    <property type="match status" value="1"/>
</dbReference>
<comment type="caution">
    <text evidence="8">The sequence shown here is derived from an EMBL/GenBank/DDBJ whole genome shotgun (WGS) entry which is preliminary data.</text>
</comment>
<reference evidence="8" key="1">
    <citation type="submission" date="2022-12" db="EMBL/GenBank/DDBJ databases">
        <authorList>
            <person name="Petersen C."/>
        </authorList>
    </citation>
    <scope>NUCLEOTIDE SEQUENCE</scope>
    <source>
        <strain evidence="8">IBT 29677</strain>
    </source>
</reference>
<dbReference type="PROSITE" id="PS50160">
    <property type="entry name" value="DNA_LIGASE_A3"/>
    <property type="match status" value="1"/>
</dbReference>
<dbReference type="InterPro" id="IPR012310">
    <property type="entry name" value="DNA_ligase_ATP-dep_cent"/>
</dbReference>
<evidence type="ECO:0000256" key="4">
    <source>
        <dbReference type="ARBA" id="ARBA00022840"/>
    </source>
</evidence>
<dbReference type="GO" id="GO:0003677">
    <property type="term" value="F:DNA binding"/>
    <property type="evidence" value="ECO:0007669"/>
    <property type="project" value="InterPro"/>
</dbReference>
<dbReference type="GO" id="GO:0006303">
    <property type="term" value="P:double-strand break repair via nonhomologous end joining"/>
    <property type="evidence" value="ECO:0007669"/>
    <property type="project" value="TreeGrafter"/>
</dbReference>
<dbReference type="PANTHER" id="PTHR45997:SF2">
    <property type="entry name" value="ATP DEPENDENT DNA LIGASE DOMAIN PROTEIN (AFU_ORTHOLOGUE AFUA_5G02430)"/>
    <property type="match status" value="1"/>
</dbReference>
<organism evidence="8 9">
    <name type="scientific">Penicillium cosmopolitanum</name>
    <dbReference type="NCBI Taxonomy" id="1131564"/>
    <lineage>
        <taxon>Eukaryota</taxon>
        <taxon>Fungi</taxon>
        <taxon>Dikarya</taxon>
        <taxon>Ascomycota</taxon>
        <taxon>Pezizomycotina</taxon>
        <taxon>Eurotiomycetes</taxon>
        <taxon>Eurotiomycetidae</taxon>
        <taxon>Eurotiales</taxon>
        <taxon>Aspergillaceae</taxon>
        <taxon>Penicillium</taxon>
    </lineage>
</organism>
<feature type="region of interest" description="Disordered" evidence="6">
    <location>
        <begin position="689"/>
        <end position="798"/>
    </location>
</feature>
<evidence type="ECO:0000259" key="7">
    <source>
        <dbReference type="PROSITE" id="PS50160"/>
    </source>
</evidence>
<dbReference type="RefSeq" id="XP_056490249.1">
    <property type="nucleotide sequence ID" value="XM_056630947.1"/>
</dbReference>
<feature type="domain" description="ATP-dependent DNA ligase family profile" evidence="7">
    <location>
        <begin position="391"/>
        <end position="534"/>
    </location>
</feature>
<dbReference type="GO" id="GO:0032807">
    <property type="term" value="C:DNA ligase IV complex"/>
    <property type="evidence" value="ECO:0007669"/>
    <property type="project" value="TreeGrafter"/>
</dbReference>
<evidence type="ECO:0000313" key="9">
    <source>
        <dbReference type="Proteomes" id="UP001147747"/>
    </source>
</evidence>
<dbReference type="PANTHER" id="PTHR45997">
    <property type="entry name" value="DNA LIGASE 4"/>
    <property type="match status" value="1"/>
</dbReference>
<dbReference type="Gene3D" id="1.10.3260.10">
    <property type="entry name" value="DNA ligase, ATP-dependent, N-terminal domain"/>
    <property type="match status" value="1"/>
</dbReference>
<dbReference type="OrthoDB" id="2160351at2759"/>
<dbReference type="CDD" id="cd08039">
    <property type="entry name" value="Adenylation_DNA_ligase_Fungal"/>
    <property type="match status" value="1"/>
</dbReference>
<protein>
    <recommendedName>
        <fullName evidence="7">ATP-dependent DNA ligase family profile domain-containing protein</fullName>
    </recommendedName>
</protein>
<feature type="compositionally biased region" description="Low complexity" evidence="6">
    <location>
        <begin position="759"/>
        <end position="779"/>
    </location>
</feature>
<dbReference type="GO" id="GO:0006310">
    <property type="term" value="P:DNA recombination"/>
    <property type="evidence" value="ECO:0007669"/>
    <property type="project" value="InterPro"/>
</dbReference>
<keyword evidence="2" id="KW-0436">Ligase</keyword>